<comment type="function">
    <text evidence="1">Positive regulator of amino acid starvation-induced autophagy.</text>
</comment>
<keyword evidence="12" id="KW-1133">Transmembrane helix</keyword>
<comment type="subcellular location">
    <subcellularLocation>
        <location evidence="3">Cytoplasm</location>
        <location evidence="3">Cytosol</location>
    </subcellularLocation>
    <subcellularLocation>
        <location evidence="2">Golgi apparatus membrane</location>
        <topology evidence="2">Peripheral membrane protein</topology>
        <orientation evidence="2">Cytoplasmic side</orientation>
    </subcellularLocation>
    <subcellularLocation>
        <location evidence="4">Golgi apparatus</location>
        <location evidence="4">trans-Golgi network</location>
    </subcellularLocation>
</comment>
<gene>
    <name evidence="13" type="ORF">BN1708_014808</name>
</gene>
<dbReference type="PANTHER" id="PTHR21614:SF0">
    <property type="entry name" value="GEO08385P1"/>
    <property type="match status" value="1"/>
</dbReference>
<dbReference type="GO" id="GO:0005802">
    <property type="term" value="C:trans-Golgi network"/>
    <property type="evidence" value="ECO:0007669"/>
    <property type="project" value="TreeGrafter"/>
</dbReference>
<dbReference type="GO" id="GO:0005829">
    <property type="term" value="C:cytosol"/>
    <property type="evidence" value="ECO:0007669"/>
    <property type="project" value="UniProtKB-SubCell"/>
</dbReference>
<keyword evidence="12" id="KW-0812">Transmembrane</keyword>
<evidence type="ECO:0000256" key="11">
    <source>
        <dbReference type="SAM" id="MobiDB-lite"/>
    </source>
</evidence>
<evidence type="ECO:0000256" key="5">
    <source>
        <dbReference type="ARBA" id="ARBA00010880"/>
    </source>
</evidence>
<keyword evidence="6" id="KW-0963">Cytoplasm</keyword>
<dbReference type="InterPro" id="IPR019357">
    <property type="entry name" value="SCOC"/>
</dbReference>
<evidence type="ECO:0000256" key="1">
    <source>
        <dbReference type="ARBA" id="ARBA00002743"/>
    </source>
</evidence>
<proteinExistence type="inferred from homology"/>
<evidence type="ECO:0000256" key="12">
    <source>
        <dbReference type="SAM" id="Phobius"/>
    </source>
</evidence>
<keyword evidence="14" id="KW-1185">Reference proteome</keyword>
<evidence type="ECO:0000256" key="9">
    <source>
        <dbReference type="ARBA" id="ARBA00023136"/>
    </source>
</evidence>
<feature type="non-terminal residue" evidence="13">
    <location>
        <position position="367"/>
    </location>
</feature>
<evidence type="ECO:0000256" key="10">
    <source>
        <dbReference type="SAM" id="Coils"/>
    </source>
</evidence>
<dbReference type="STRING" id="100787.A0A0G4LZJ8"/>
<accession>A0A0G4LZJ8</accession>
<evidence type="ECO:0000256" key="4">
    <source>
        <dbReference type="ARBA" id="ARBA00004601"/>
    </source>
</evidence>
<reference evidence="14" key="1">
    <citation type="submission" date="2015-05" db="EMBL/GenBank/DDBJ databases">
        <authorList>
            <person name="Fogelqvist Johan"/>
        </authorList>
    </citation>
    <scope>NUCLEOTIDE SEQUENCE [LARGE SCALE GENOMIC DNA]</scope>
</reference>
<dbReference type="PANTHER" id="PTHR21614">
    <property type="entry name" value="SHORT COILED COIL PROTEIN"/>
    <property type="match status" value="1"/>
</dbReference>
<evidence type="ECO:0000256" key="2">
    <source>
        <dbReference type="ARBA" id="ARBA00004255"/>
    </source>
</evidence>
<evidence type="ECO:0000256" key="7">
    <source>
        <dbReference type="ARBA" id="ARBA00023034"/>
    </source>
</evidence>
<dbReference type="Gene3D" id="1.20.5.170">
    <property type="match status" value="1"/>
</dbReference>
<dbReference type="AlphaFoldDB" id="A0A0G4LZJ8"/>
<sequence>RRTSTRYHGNPHTPLPVKDVFKKNDPFVTSKALSNHPSSLCRTSTFSTLSTFRLQRSTAAVLSTMDPMDVDQQHGDNGESMIHPSRIERSSSSSSSSSSVDNDHEGHHIHAPRPVRPRLPSRQSSGPLVVPRDSSAVGPIEQSFGPDDVRAMSPRRTSEDIEALGREAREELKRHAKALQESLLTIFHRIEAVREEHDKLDNNNKFLQKYIGDLMTTGKITATAVNRVYASRTKDYWPSSPAVDLGHFLKRLMIGVQVPQGQAIVRVGPRIVLGVSVMGPPPTGGGAGLVTSGGGFVVVVVLVVVVRGFEVVVACVFEVDVVVVVDVLSVVLADVAGFVVTGLVVVKMAVEVVRVGVETLDVELVLD</sequence>
<evidence type="ECO:0000256" key="6">
    <source>
        <dbReference type="ARBA" id="ARBA00022490"/>
    </source>
</evidence>
<dbReference type="Pfam" id="PF10224">
    <property type="entry name" value="DUF2205"/>
    <property type="match status" value="1"/>
</dbReference>
<evidence type="ECO:0000256" key="3">
    <source>
        <dbReference type="ARBA" id="ARBA00004514"/>
    </source>
</evidence>
<keyword evidence="7" id="KW-0333">Golgi apparatus</keyword>
<feature type="coiled-coil region" evidence="10">
    <location>
        <begin position="161"/>
        <end position="210"/>
    </location>
</feature>
<protein>
    <submittedName>
        <fullName evidence="13">Uncharacterized protein</fullName>
    </submittedName>
</protein>
<name>A0A0G4LZJ8_VERLO</name>
<feature type="non-terminal residue" evidence="13">
    <location>
        <position position="1"/>
    </location>
</feature>
<dbReference type="GO" id="GO:0000139">
    <property type="term" value="C:Golgi membrane"/>
    <property type="evidence" value="ECO:0007669"/>
    <property type="project" value="UniProtKB-SubCell"/>
</dbReference>
<evidence type="ECO:0000256" key="8">
    <source>
        <dbReference type="ARBA" id="ARBA00023054"/>
    </source>
</evidence>
<feature type="transmembrane region" description="Helical" evidence="12">
    <location>
        <begin position="321"/>
        <end position="346"/>
    </location>
</feature>
<feature type="compositionally biased region" description="Low complexity" evidence="11">
    <location>
        <begin position="90"/>
        <end position="99"/>
    </location>
</feature>
<keyword evidence="9 12" id="KW-0472">Membrane</keyword>
<keyword evidence="8 10" id="KW-0175">Coiled coil</keyword>
<dbReference type="Proteomes" id="UP000044602">
    <property type="component" value="Unassembled WGS sequence"/>
</dbReference>
<feature type="region of interest" description="Disordered" evidence="11">
    <location>
        <begin position="1"/>
        <end position="20"/>
    </location>
</feature>
<feature type="transmembrane region" description="Helical" evidence="12">
    <location>
        <begin position="287"/>
        <end position="309"/>
    </location>
</feature>
<evidence type="ECO:0000313" key="14">
    <source>
        <dbReference type="Proteomes" id="UP000044602"/>
    </source>
</evidence>
<organism evidence="13 14">
    <name type="scientific">Verticillium longisporum</name>
    <name type="common">Verticillium dahliae var. longisporum</name>
    <dbReference type="NCBI Taxonomy" id="100787"/>
    <lineage>
        <taxon>Eukaryota</taxon>
        <taxon>Fungi</taxon>
        <taxon>Dikarya</taxon>
        <taxon>Ascomycota</taxon>
        <taxon>Pezizomycotina</taxon>
        <taxon>Sordariomycetes</taxon>
        <taxon>Hypocreomycetidae</taxon>
        <taxon>Glomerellales</taxon>
        <taxon>Plectosphaerellaceae</taxon>
        <taxon>Verticillium</taxon>
    </lineage>
</organism>
<dbReference type="EMBL" id="CVQH01020396">
    <property type="protein sequence ID" value="CRK27424.1"/>
    <property type="molecule type" value="Genomic_DNA"/>
</dbReference>
<feature type="region of interest" description="Disordered" evidence="11">
    <location>
        <begin position="63"/>
        <end position="156"/>
    </location>
</feature>
<evidence type="ECO:0000313" key="13">
    <source>
        <dbReference type="EMBL" id="CRK27424.1"/>
    </source>
</evidence>
<comment type="similarity">
    <text evidence="5">Belongs to the SCOC family.</text>
</comment>